<sequence>MTIRINNDGNESISTMPDCWEFVSNGTSYYYDESLTPNQGMSDYEVKPGETYTFQIVYVIEDKLTISYLSPYLHSLPTEMSNLSALAKAKEKQKQKTGAMMQAR</sequence>
<reference evidence="2 3" key="1">
    <citation type="journal article" date="2020" name="Environ. Microbiol. Rep.">
        <title>Redox cycling of Fe(II) and Fe(III) in magnetite accelerates aceticlastic methanogenesis by Methanosarcina mazei.</title>
        <authorList>
            <person name="Wang H."/>
            <person name="Byrne J.M."/>
            <person name="Liu P."/>
            <person name="Liu J."/>
            <person name="Dong X."/>
            <person name="Lu Y."/>
        </authorList>
    </citation>
    <scope>NUCLEOTIDE SEQUENCE [LARGE SCALE GENOMIC DNA]</scope>
    <source>
        <strain evidence="3">zm-15</strain>
    </source>
</reference>
<proteinExistence type="predicted"/>
<dbReference type="GeneID" id="24865422"/>
<dbReference type="InterPro" id="IPR029050">
    <property type="entry name" value="Immunoprotect_excell_Ig-like"/>
</dbReference>
<dbReference type="AlphaFoldDB" id="A0A6C0VJH1"/>
<keyword evidence="1" id="KW-0732">Signal</keyword>
<gene>
    <name evidence="2" type="ORF">FQU78_11540</name>
</gene>
<dbReference type="Gene3D" id="2.60.40.1240">
    <property type="match status" value="1"/>
</dbReference>
<dbReference type="EMBL" id="CP042908">
    <property type="protein sequence ID" value="QIB91590.1"/>
    <property type="molecule type" value="Genomic_DNA"/>
</dbReference>
<evidence type="ECO:0000256" key="1">
    <source>
        <dbReference type="ARBA" id="ARBA00022729"/>
    </source>
</evidence>
<accession>A0A6C0VJH1</accession>
<organism evidence="2 3">
    <name type="scientific">Methanosarcina mazei</name>
    <name type="common">Methanosarcina frisia</name>
    <dbReference type="NCBI Taxonomy" id="2209"/>
    <lineage>
        <taxon>Archaea</taxon>
        <taxon>Methanobacteriati</taxon>
        <taxon>Methanobacteriota</taxon>
        <taxon>Stenosarchaea group</taxon>
        <taxon>Methanomicrobia</taxon>
        <taxon>Methanosarcinales</taxon>
        <taxon>Methanosarcinaceae</taxon>
        <taxon>Methanosarcina</taxon>
    </lineage>
</organism>
<dbReference type="Proteomes" id="UP000467371">
    <property type="component" value="Chromosome"/>
</dbReference>
<protein>
    <submittedName>
        <fullName evidence="2">Uncharacterized protein</fullName>
    </submittedName>
</protein>
<name>A0A6C0VJH1_METMZ</name>
<evidence type="ECO:0000313" key="2">
    <source>
        <dbReference type="EMBL" id="QIB91590.1"/>
    </source>
</evidence>
<evidence type="ECO:0000313" key="3">
    <source>
        <dbReference type="Proteomes" id="UP000467371"/>
    </source>
</evidence>
<dbReference type="RefSeq" id="WP_054869449.1">
    <property type="nucleotide sequence ID" value="NZ_JJOR01000112.1"/>
</dbReference>